<comment type="similarity">
    <text evidence="1">Belongs to the peptidase C40 family.</text>
</comment>
<evidence type="ECO:0000256" key="4">
    <source>
        <dbReference type="ARBA" id="ARBA00022807"/>
    </source>
</evidence>
<dbReference type="Gene3D" id="6.10.250.3150">
    <property type="match status" value="1"/>
</dbReference>
<keyword evidence="2" id="KW-0645">Protease</keyword>
<name>A0A6J7JQ57_9ZZZZ</name>
<dbReference type="PANTHER" id="PTHR47359:SF3">
    <property type="entry name" value="NLP_P60 DOMAIN-CONTAINING PROTEIN-RELATED"/>
    <property type="match status" value="1"/>
</dbReference>
<feature type="domain" description="NlpC/P60" evidence="6">
    <location>
        <begin position="272"/>
        <end position="401"/>
    </location>
</feature>
<dbReference type="PROSITE" id="PS51935">
    <property type="entry name" value="NLPC_P60"/>
    <property type="match status" value="1"/>
</dbReference>
<evidence type="ECO:0000256" key="2">
    <source>
        <dbReference type="ARBA" id="ARBA00022670"/>
    </source>
</evidence>
<gene>
    <name evidence="7" type="ORF">UFOPK3837_00057</name>
</gene>
<feature type="coiled-coil region" evidence="5">
    <location>
        <begin position="175"/>
        <end position="213"/>
    </location>
</feature>
<dbReference type="SUPFAM" id="SSF54001">
    <property type="entry name" value="Cysteine proteinases"/>
    <property type="match status" value="1"/>
</dbReference>
<organism evidence="7">
    <name type="scientific">freshwater metagenome</name>
    <dbReference type="NCBI Taxonomy" id="449393"/>
    <lineage>
        <taxon>unclassified sequences</taxon>
        <taxon>metagenomes</taxon>
        <taxon>ecological metagenomes</taxon>
    </lineage>
</organism>
<evidence type="ECO:0000256" key="1">
    <source>
        <dbReference type="ARBA" id="ARBA00007074"/>
    </source>
</evidence>
<proteinExistence type="inferred from homology"/>
<dbReference type="PANTHER" id="PTHR47359">
    <property type="entry name" value="PEPTIDOGLYCAN DL-ENDOPEPTIDASE CWLO"/>
    <property type="match status" value="1"/>
</dbReference>
<dbReference type="InterPro" id="IPR038765">
    <property type="entry name" value="Papain-like_cys_pep_sf"/>
</dbReference>
<dbReference type="Pfam" id="PF00877">
    <property type="entry name" value="NLPC_P60"/>
    <property type="match status" value="1"/>
</dbReference>
<dbReference type="AlphaFoldDB" id="A0A6J7JQ57"/>
<dbReference type="EMBL" id="CAFBNO010000001">
    <property type="protein sequence ID" value="CAB4945007.1"/>
    <property type="molecule type" value="Genomic_DNA"/>
</dbReference>
<evidence type="ECO:0000256" key="3">
    <source>
        <dbReference type="ARBA" id="ARBA00022801"/>
    </source>
</evidence>
<sequence length="401" mass="43309">MSPRLRLRVSAIFAVFALLTTGLVSVQSWAAPNNYPTQGEVDAAKHNVTKKKKLIARFDKIIAALAVDEAALSMVAQQKGEVYNQAQVQVDQVAAKVRILQGQADSANAQADSAKKQLGRIAAQMYRAGASGTSLNLFLNSGKADDLLYQLGAQERVAQSSETIYQRSVQTQKFAEALNSQLKVAKADLAAKAARARRAYDTAQRAADVLTAKVNQNKALMRTFAVQLASLQKTSVELARLRADGLARDAADNQGSADMTAPELYSVGDPDTAKVETAIAFAKKQLGEIYVLGGMGPNVWDCSGITKGAYAAAGIYIGTHSATNQFREMARQQKLIPLKDIQRGDLMWYSSESAFDGDKAHVVIYLGNDLMLEAPHPGAVVRIVSVRHGWHLFRYAGRPTA</sequence>
<protein>
    <submittedName>
        <fullName evidence="7">Unannotated protein</fullName>
    </submittedName>
</protein>
<evidence type="ECO:0000259" key="6">
    <source>
        <dbReference type="PROSITE" id="PS51935"/>
    </source>
</evidence>
<dbReference type="InterPro" id="IPR000064">
    <property type="entry name" value="NLP_P60_dom"/>
</dbReference>
<dbReference type="GO" id="GO:0006508">
    <property type="term" value="P:proteolysis"/>
    <property type="evidence" value="ECO:0007669"/>
    <property type="project" value="UniProtKB-KW"/>
</dbReference>
<keyword evidence="3" id="KW-0378">Hydrolase</keyword>
<accession>A0A6J7JQ57</accession>
<dbReference type="Gene3D" id="3.90.1720.10">
    <property type="entry name" value="endopeptidase domain like (from Nostoc punctiforme)"/>
    <property type="match status" value="1"/>
</dbReference>
<reference evidence="7" key="1">
    <citation type="submission" date="2020-05" db="EMBL/GenBank/DDBJ databases">
        <authorList>
            <person name="Chiriac C."/>
            <person name="Salcher M."/>
            <person name="Ghai R."/>
            <person name="Kavagutti S V."/>
        </authorList>
    </citation>
    <scope>NUCLEOTIDE SEQUENCE</scope>
</reference>
<keyword evidence="5" id="KW-0175">Coiled coil</keyword>
<dbReference type="GO" id="GO:0008234">
    <property type="term" value="F:cysteine-type peptidase activity"/>
    <property type="evidence" value="ECO:0007669"/>
    <property type="project" value="UniProtKB-KW"/>
</dbReference>
<keyword evidence="4" id="KW-0788">Thiol protease</keyword>
<evidence type="ECO:0000256" key="5">
    <source>
        <dbReference type="SAM" id="Coils"/>
    </source>
</evidence>
<evidence type="ECO:0000313" key="7">
    <source>
        <dbReference type="EMBL" id="CAB4945007.1"/>
    </source>
</evidence>
<dbReference type="InterPro" id="IPR051794">
    <property type="entry name" value="PG_Endopeptidase_C40"/>
</dbReference>